<dbReference type="OrthoDB" id="9803333at2"/>
<keyword evidence="2" id="KW-0560">Oxidoreductase</keyword>
<reference evidence="3 4" key="1">
    <citation type="journal article" date="2019" name="Mar. Drugs">
        <title>Comparative Genomics and CAZyme Genome Repertoires of Marine Zobellia amurskyensis KMM 3526(T) and Zobellia laminariae KMM 3676(T).</title>
        <authorList>
            <person name="Chernysheva N."/>
            <person name="Bystritskaya E."/>
            <person name="Stenkova A."/>
            <person name="Golovkin I."/>
            <person name="Nedashkovskaya O."/>
            <person name="Isaeva M."/>
        </authorList>
    </citation>
    <scope>NUCLEOTIDE SEQUENCE [LARGE SCALE GENOMIC DNA]</scope>
    <source>
        <strain evidence="3 4">KMM 3526</strain>
    </source>
</reference>
<dbReference type="NCBIfam" id="NF006132">
    <property type="entry name" value="PRK08277.1"/>
    <property type="match status" value="1"/>
</dbReference>
<dbReference type="InterPro" id="IPR020904">
    <property type="entry name" value="Sc_DH/Rdtase_CS"/>
</dbReference>
<evidence type="ECO:0000313" key="3">
    <source>
        <dbReference type="EMBL" id="MUH37964.1"/>
    </source>
</evidence>
<evidence type="ECO:0000256" key="2">
    <source>
        <dbReference type="ARBA" id="ARBA00023002"/>
    </source>
</evidence>
<accession>A0A7X2ZX58</accession>
<protein>
    <submittedName>
        <fullName evidence="3">SDR family oxidoreductase</fullName>
    </submittedName>
</protein>
<name>A0A7X2ZX58_9FLAO</name>
<dbReference type="GO" id="GO:0016616">
    <property type="term" value="F:oxidoreductase activity, acting on the CH-OH group of donors, NAD or NADP as acceptor"/>
    <property type="evidence" value="ECO:0007669"/>
    <property type="project" value="TreeGrafter"/>
</dbReference>
<proteinExistence type="inferred from homology"/>
<evidence type="ECO:0000313" key="4">
    <source>
        <dbReference type="Proteomes" id="UP000540519"/>
    </source>
</evidence>
<dbReference type="PANTHER" id="PTHR42760:SF115">
    <property type="entry name" value="3-OXOACYL-[ACYL-CARRIER-PROTEIN] REDUCTASE FABG"/>
    <property type="match status" value="1"/>
</dbReference>
<comment type="caution">
    <text evidence="3">The sequence shown here is derived from an EMBL/GenBank/DDBJ whole genome shotgun (WGS) entry which is preliminary data.</text>
</comment>
<dbReference type="EMBL" id="RCNR01000059">
    <property type="protein sequence ID" value="MUH37964.1"/>
    <property type="molecule type" value="Genomic_DNA"/>
</dbReference>
<dbReference type="RefSeq" id="WP_155601111.1">
    <property type="nucleotide sequence ID" value="NZ_RCNR01000059.1"/>
</dbReference>
<dbReference type="PROSITE" id="PS00061">
    <property type="entry name" value="ADH_SHORT"/>
    <property type="match status" value="1"/>
</dbReference>
<dbReference type="PANTHER" id="PTHR42760">
    <property type="entry name" value="SHORT-CHAIN DEHYDROGENASES/REDUCTASES FAMILY MEMBER"/>
    <property type="match status" value="1"/>
</dbReference>
<dbReference type="Gene3D" id="3.40.50.720">
    <property type="entry name" value="NAD(P)-binding Rossmann-like Domain"/>
    <property type="match status" value="1"/>
</dbReference>
<dbReference type="PRINTS" id="PR00081">
    <property type="entry name" value="GDHRDH"/>
</dbReference>
<organism evidence="3 4">
    <name type="scientific">Zobellia amurskyensis</name>
    <dbReference type="NCBI Taxonomy" id="248905"/>
    <lineage>
        <taxon>Bacteria</taxon>
        <taxon>Pseudomonadati</taxon>
        <taxon>Bacteroidota</taxon>
        <taxon>Flavobacteriia</taxon>
        <taxon>Flavobacteriales</taxon>
        <taxon>Flavobacteriaceae</taxon>
        <taxon>Zobellia</taxon>
    </lineage>
</organism>
<dbReference type="Proteomes" id="UP000540519">
    <property type="component" value="Unassembled WGS sequence"/>
</dbReference>
<sequence length="272" mass="29379">MNDLFDLRDKTIALSGGTGVLGGSIAEYLVKNGASVILLGRSADKLDEKRNVLNRISMNSAFSYVVDVMEEKALVSLREQIKEAHGAIDGLINLAGGNLPGATLRPDQTVFDISLEDTKEVVNLNLFGSVLPTIVLSQLMAEQGYGSIINISSMASKQSITRVLGYSMAKAGIDIFTKWMAEELATKFSDKIRVNAIAPGFFIGNQNRKILINEDGSHTERSKKILAKTPMNRFGDASELNGMVHYLLSEASSFVTGTVYDVDGGFNSFTGV</sequence>
<gene>
    <name evidence="3" type="ORF">D9O36_19090</name>
</gene>
<dbReference type="InterPro" id="IPR002347">
    <property type="entry name" value="SDR_fam"/>
</dbReference>
<dbReference type="SUPFAM" id="SSF51735">
    <property type="entry name" value="NAD(P)-binding Rossmann-fold domains"/>
    <property type="match status" value="1"/>
</dbReference>
<dbReference type="Pfam" id="PF13561">
    <property type="entry name" value="adh_short_C2"/>
    <property type="match status" value="1"/>
</dbReference>
<evidence type="ECO:0000256" key="1">
    <source>
        <dbReference type="ARBA" id="ARBA00006484"/>
    </source>
</evidence>
<dbReference type="AlphaFoldDB" id="A0A7X2ZX58"/>
<comment type="similarity">
    <text evidence="1">Belongs to the short-chain dehydrogenases/reductases (SDR) family.</text>
</comment>
<dbReference type="InterPro" id="IPR036291">
    <property type="entry name" value="NAD(P)-bd_dom_sf"/>
</dbReference>
<keyword evidence="4" id="KW-1185">Reference proteome</keyword>
<dbReference type="PRINTS" id="PR00080">
    <property type="entry name" value="SDRFAMILY"/>
</dbReference>